<dbReference type="KEGG" id="vg:75691582"/>
<sequence>MIQVLLITQSDCIGCEIMTDIILSIKKTYDDNKNININICNKDFIDRNILKENNITDFPATIIYDDNYKKSITFLGTIPFIQIQKEIDNIINK</sequence>
<evidence type="ECO:0008006" key="3">
    <source>
        <dbReference type="Google" id="ProtNLM"/>
    </source>
</evidence>
<keyword evidence="2" id="KW-1185">Reference proteome</keyword>
<dbReference type="EMBL" id="MZ130488">
    <property type="protein sequence ID" value="QWM90307.1"/>
    <property type="molecule type" value="Genomic_DNA"/>
</dbReference>
<dbReference type="GeneID" id="75691582"/>
<dbReference type="Proteomes" id="UP000827442">
    <property type="component" value="Segment"/>
</dbReference>
<gene>
    <name evidence="1" type="primary">gp_25567</name>
</gene>
<reference evidence="1 2" key="1">
    <citation type="submission" date="2021-04" db="EMBL/GenBank/DDBJ databases">
        <authorList>
            <person name="Shkoporov A.N."/>
            <person name="Stockdale S.R."/>
            <person name="Guerin E."/>
            <person name="Ross R.P."/>
            <person name="Hill C."/>
        </authorList>
    </citation>
    <scope>NUCLEOTIDE SEQUENCE [LARGE SCALE GENOMIC DNA]</scope>
    <source>
        <strain evidence="2">cr17_1</strain>
    </source>
</reference>
<dbReference type="Gene3D" id="3.40.30.10">
    <property type="entry name" value="Glutaredoxin"/>
    <property type="match status" value="1"/>
</dbReference>
<evidence type="ECO:0000313" key="1">
    <source>
        <dbReference type="EMBL" id="QWM90307.1"/>
    </source>
</evidence>
<organism evidence="1 2">
    <name type="scientific">uncultured phage cr17_1</name>
    <dbReference type="NCBI Taxonomy" id="2986404"/>
    <lineage>
        <taxon>Viruses</taxon>
        <taxon>Duplodnaviria</taxon>
        <taxon>Heunggongvirae</taxon>
        <taxon>Uroviricota</taxon>
        <taxon>Caudoviricetes</taxon>
        <taxon>Crassvirales</taxon>
        <taxon>Intestiviridae</taxon>
        <taxon>Crudevirinae</taxon>
        <taxon>Endlipuvirus</taxon>
        <taxon>Endlipuvirus intestinihominis</taxon>
    </lineage>
</organism>
<evidence type="ECO:0000313" key="2">
    <source>
        <dbReference type="Proteomes" id="UP000827442"/>
    </source>
</evidence>
<dbReference type="InterPro" id="IPR036249">
    <property type="entry name" value="Thioredoxin-like_sf"/>
</dbReference>
<dbReference type="RefSeq" id="YP_010359879.1">
    <property type="nucleotide sequence ID" value="NC_062778.1"/>
</dbReference>
<dbReference type="SUPFAM" id="SSF52833">
    <property type="entry name" value="Thioredoxin-like"/>
    <property type="match status" value="1"/>
</dbReference>
<protein>
    <recommendedName>
        <fullName evidence="3">Thioredoxin-like fold domain-containing protein</fullName>
    </recommendedName>
</protein>
<proteinExistence type="predicted"/>
<name>A0AAE7S180_9CAUD</name>
<accession>A0AAE7S180</accession>